<evidence type="ECO:0000256" key="4">
    <source>
        <dbReference type="ARBA" id="ARBA00022692"/>
    </source>
</evidence>
<dbReference type="Pfam" id="PF00593">
    <property type="entry name" value="TonB_dep_Rec_b-barrel"/>
    <property type="match status" value="1"/>
</dbReference>
<dbReference type="AlphaFoldDB" id="A0A1Z1FH73"/>
<dbReference type="InterPro" id="IPR036942">
    <property type="entry name" value="Beta-barrel_TonB_sf"/>
</dbReference>
<evidence type="ECO:0000256" key="1">
    <source>
        <dbReference type="ARBA" id="ARBA00004571"/>
    </source>
</evidence>
<evidence type="ECO:0000256" key="2">
    <source>
        <dbReference type="ARBA" id="ARBA00022448"/>
    </source>
</evidence>
<dbReference type="PANTHER" id="PTHR47234:SF2">
    <property type="entry name" value="TONB-DEPENDENT RECEPTOR"/>
    <property type="match status" value="1"/>
</dbReference>
<protein>
    <recommendedName>
        <fullName evidence="15">TonB-dependent receptor</fullName>
    </recommendedName>
</protein>
<keyword evidence="3 8" id="KW-1134">Transmembrane beta strand</keyword>
<keyword evidence="14" id="KW-1185">Reference proteome</keyword>
<feature type="chain" id="PRO_5011584859" description="TonB-dependent receptor" evidence="10">
    <location>
        <begin position="33"/>
        <end position="904"/>
    </location>
</feature>
<keyword evidence="2 8" id="KW-0813">Transport</keyword>
<evidence type="ECO:0000256" key="10">
    <source>
        <dbReference type="SAM" id="SignalP"/>
    </source>
</evidence>
<evidence type="ECO:0000256" key="8">
    <source>
        <dbReference type="PROSITE-ProRule" id="PRU01360"/>
    </source>
</evidence>
<evidence type="ECO:0008006" key="15">
    <source>
        <dbReference type="Google" id="ProtNLM"/>
    </source>
</evidence>
<dbReference type="InterPro" id="IPR012910">
    <property type="entry name" value="Plug_dom"/>
</dbReference>
<dbReference type="RefSeq" id="WP_066850109.1">
    <property type="nucleotide sequence ID" value="NZ_CP019603.1"/>
</dbReference>
<dbReference type="InterPro" id="IPR000531">
    <property type="entry name" value="Beta-barrel_TonB"/>
</dbReference>
<keyword evidence="5 9" id="KW-0798">TonB box</keyword>
<dbReference type="InterPro" id="IPR039426">
    <property type="entry name" value="TonB-dep_rcpt-like"/>
</dbReference>
<dbReference type="STRING" id="450378.GCA_001661675_03207"/>
<evidence type="ECO:0000256" key="9">
    <source>
        <dbReference type="RuleBase" id="RU003357"/>
    </source>
</evidence>
<keyword evidence="7 8" id="KW-0998">Cell outer membrane</keyword>
<dbReference type="Gene3D" id="2.40.170.20">
    <property type="entry name" value="TonB-dependent receptor, beta-barrel domain"/>
    <property type="match status" value="1"/>
</dbReference>
<evidence type="ECO:0000259" key="11">
    <source>
        <dbReference type="Pfam" id="PF00593"/>
    </source>
</evidence>
<evidence type="ECO:0000313" key="14">
    <source>
        <dbReference type="Proteomes" id="UP000195807"/>
    </source>
</evidence>
<keyword evidence="13" id="KW-0614">Plasmid</keyword>
<name>A0A1Z1FH73_9SPHN</name>
<evidence type="ECO:0000259" key="12">
    <source>
        <dbReference type="Pfam" id="PF07715"/>
    </source>
</evidence>
<feature type="domain" description="TonB-dependent receptor plug" evidence="12">
    <location>
        <begin position="70"/>
        <end position="180"/>
    </location>
</feature>
<geneLocation type="plasmid" evidence="14">
    <name>pcme4a9i</name>
</geneLocation>
<evidence type="ECO:0000256" key="6">
    <source>
        <dbReference type="ARBA" id="ARBA00023136"/>
    </source>
</evidence>
<feature type="signal peptide" evidence="10">
    <location>
        <begin position="1"/>
        <end position="32"/>
    </location>
</feature>
<sequence>MTKANSGLANCIGRLAVGVSLAALAFPHAAQAQTADDPAPASDEPVQALPSSEIVVTGSRVSNGAPVGATAIVIGRDDITDSGAVTIDRVIKELPQNFDLGVSENSRGQAGGSGNIVYGNTVNLRGIGPYATLVLIDGHRVVNNGRSTDPSVLPTLGVERVEVVANGASAIYGSDAVAGVVNLLPRRNLDGVEAFARYGASEDGAFDEWSAGAALGKVFDRGQVMVAYEHVYRSNLSGDDRDFFTSDQRPFGGNDYRITGCAPGNLSYGGNTYALPDRYTQGNAGDITAGTVNLCDSNPGQDLFPQQQYNSVNATGSYELTDWLEFSVDGFYSKRKFRRIGSVINTRLTVPSSNAFFVTPPGFTGDSYTIDYSFINDVPPTQTTGFAESWQVAPELRVQLPFDWELNTLVSYGETSDFSGGYDGLNRGALTAALASSDPETALDPYGLGRTSQSVLDGLFDQIFLAPTKGQLTFYEASANGPLFALPAGDIMLAAGYERQEFDAQLGLARGNPDTPITFREFDRKVDSFYGEMLIPIFGPANAIPGFQQLKITAAVRHDSYSDAGKTTNPQFGIDWRPVDMLTLRGSYGTSFRAPTIPEIYGNSSALFGQSYQNPDGGPPLLGFAQSGANTDLGPETATTWSVGADLDPLDNLRLSVTYFDVAYDNQVSANLSNLAILASEDQYAGTGVILRGQDARDRVQALIDQGYAVLNQPIPGGDIENVELFIDGRSLNLGKSITRGIDFNMRYLMELGVDDRLTLSASGTYLTEYKVAVAPAADLLDQRNLIFQPLKFKARVAANWDHGPMSVRVAATHVGGYQNIAITPSEKVGSFTPVDLAVTWRVGDSFPAGPMEGLELIGEVRNLFDQDPPYVNIAPGPNGSGGYDASAANPIGRQFAIGARISF</sequence>
<gene>
    <name evidence="13" type="ORF">A9D14_15960</name>
</gene>
<dbReference type="EMBL" id="CP019603">
    <property type="protein sequence ID" value="ARU18151.1"/>
    <property type="molecule type" value="Genomic_DNA"/>
</dbReference>
<dbReference type="GO" id="GO:0009279">
    <property type="term" value="C:cell outer membrane"/>
    <property type="evidence" value="ECO:0007669"/>
    <property type="project" value="UniProtKB-SubCell"/>
</dbReference>
<keyword evidence="6 8" id="KW-0472">Membrane</keyword>
<proteinExistence type="inferred from homology"/>
<dbReference type="KEGG" id="cman:A9D14_15960"/>
<dbReference type="PANTHER" id="PTHR47234">
    <property type="match status" value="1"/>
</dbReference>
<reference evidence="13 14" key="1">
    <citation type="submission" date="2017-01" db="EMBL/GenBank/DDBJ databases">
        <title>Complete genome sequence of esterase-producing bacterium Croceicoccus marinus E4A9.</title>
        <authorList>
            <person name="Wu Y.-H."/>
            <person name="Cheng H."/>
            <person name="Xu L."/>
            <person name="Huo Y.-Y."/>
            <person name="Wang C.-S."/>
            <person name="Xu X.-W."/>
        </authorList>
    </citation>
    <scope>NUCLEOTIDE SEQUENCE [LARGE SCALE GENOMIC DNA]</scope>
    <source>
        <strain evidence="13 14">E4A9</strain>
        <plasmid evidence="14">Plasmid pcme4a9i</plasmid>
    </source>
</reference>
<dbReference type="Proteomes" id="UP000195807">
    <property type="component" value="Plasmid pCME4A9I"/>
</dbReference>
<feature type="domain" description="TonB-dependent receptor-like beta-barrel" evidence="11">
    <location>
        <begin position="361"/>
        <end position="864"/>
    </location>
</feature>
<dbReference type="Pfam" id="PF07715">
    <property type="entry name" value="Plug"/>
    <property type="match status" value="1"/>
</dbReference>
<evidence type="ECO:0000256" key="5">
    <source>
        <dbReference type="ARBA" id="ARBA00023077"/>
    </source>
</evidence>
<dbReference type="PROSITE" id="PS52016">
    <property type="entry name" value="TONB_DEPENDENT_REC_3"/>
    <property type="match status" value="1"/>
</dbReference>
<keyword evidence="4 8" id="KW-0812">Transmembrane</keyword>
<dbReference type="Gene3D" id="2.170.130.10">
    <property type="entry name" value="TonB-dependent receptor, plug domain"/>
    <property type="match status" value="1"/>
</dbReference>
<evidence type="ECO:0000256" key="3">
    <source>
        <dbReference type="ARBA" id="ARBA00022452"/>
    </source>
</evidence>
<comment type="subcellular location">
    <subcellularLocation>
        <location evidence="1 8">Cell outer membrane</location>
        <topology evidence="1 8">Multi-pass membrane protein</topology>
    </subcellularLocation>
</comment>
<dbReference type="SUPFAM" id="SSF56935">
    <property type="entry name" value="Porins"/>
    <property type="match status" value="1"/>
</dbReference>
<dbReference type="InterPro" id="IPR037066">
    <property type="entry name" value="Plug_dom_sf"/>
</dbReference>
<keyword evidence="10" id="KW-0732">Signal</keyword>
<comment type="similarity">
    <text evidence="8 9">Belongs to the TonB-dependent receptor family.</text>
</comment>
<accession>A0A1Z1FH73</accession>
<organism evidence="13 14">
    <name type="scientific">Croceicoccus marinus</name>
    <dbReference type="NCBI Taxonomy" id="450378"/>
    <lineage>
        <taxon>Bacteria</taxon>
        <taxon>Pseudomonadati</taxon>
        <taxon>Pseudomonadota</taxon>
        <taxon>Alphaproteobacteria</taxon>
        <taxon>Sphingomonadales</taxon>
        <taxon>Erythrobacteraceae</taxon>
        <taxon>Croceicoccus</taxon>
    </lineage>
</organism>
<evidence type="ECO:0000256" key="7">
    <source>
        <dbReference type="ARBA" id="ARBA00023237"/>
    </source>
</evidence>
<evidence type="ECO:0000313" key="13">
    <source>
        <dbReference type="EMBL" id="ARU18151.1"/>
    </source>
</evidence>